<evidence type="ECO:0000256" key="1">
    <source>
        <dbReference type="SAM" id="Phobius"/>
    </source>
</evidence>
<feature type="transmembrane region" description="Helical" evidence="1">
    <location>
        <begin position="37"/>
        <end position="55"/>
    </location>
</feature>
<dbReference type="InterPro" id="IPR043128">
    <property type="entry name" value="Rev_trsase/Diguanyl_cyclase"/>
</dbReference>
<feature type="transmembrane region" description="Helical" evidence="1">
    <location>
        <begin position="12"/>
        <end position="31"/>
    </location>
</feature>
<keyword evidence="4" id="KW-1185">Reference proteome</keyword>
<dbReference type="Pfam" id="PF00990">
    <property type="entry name" value="GGDEF"/>
    <property type="match status" value="1"/>
</dbReference>
<keyword evidence="1" id="KW-1133">Transmembrane helix</keyword>
<feature type="domain" description="GGDEF" evidence="2">
    <location>
        <begin position="131"/>
        <end position="277"/>
    </location>
</feature>
<dbReference type="EMBL" id="FOMG01000001">
    <property type="protein sequence ID" value="SFC19844.1"/>
    <property type="molecule type" value="Genomic_DNA"/>
</dbReference>
<keyword evidence="1" id="KW-0812">Transmembrane</keyword>
<name>A0A1I1H7A8_9CLOT</name>
<evidence type="ECO:0000313" key="4">
    <source>
        <dbReference type="Proteomes" id="UP000199263"/>
    </source>
</evidence>
<organism evidence="3 4">
    <name type="scientific">Clostridium uliginosum</name>
    <dbReference type="NCBI Taxonomy" id="119641"/>
    <lineage>
        <taxon>Bacteria</taxon>
        <taxon>Bacillati</taxon>
        <taxon>Bacillota</taxon>
        <taxon>Clostridia</taxon>
        <taxon>Eubacteriales</taxon>
        <taxon>Clostridiaceae</taxon>
        <taxon>Clostridium</taxon>
    </lineage>
</organism>
<dbReference type="STRING" id="119641.SAMN05421842_101206"/>
<feature type="transmembrane region" description="Helical" evidence="1">
    <location>
        <begin position="91"/>
        <end position="108"/>
    </location>
</feature>
<dbReference type="AlphaFoldDB" id="A0A1I1H7A8"/>
<gene>
    <name evidence="3" type="ORF">SAMN05421842_101206</name>
</gene>
<evidence type="ECO:0000259" key="2">
    <source>
        <dbReference type="Pfam" id="PF00990"/>
    </source>
</evidence>
<dbReference type="Proteomes" id="UP000199263">
    <property type="component" value="Unassembled WGS sequence"/>
</dbReference>
<dbReference type="InterPro" id="IPR000160">
    <property type="entry name" value="GGDEF_dom"/>
</dbReference>
<evidence type="ECO:0000313" key="3">
    <source>
        <dbReference type="EMBL" id="SFC19844.1"/>
    </source>
</evidence>
<dbReference type="RefSeq" id="WP_090087911.1">
    <property type="nucleotide sequence ID" value="NZ_FOMG01000001.1"/>
</dbReference>
<sequence length="284" mass="33473">MNEVDVRKKVDILITILIAYFFMVCMGFKIFDFVNSFENYFMLTVVMIIGVVSYYTNVTLALVLTLICDFCYMSFNLYIKIVNNVDINFNTYYWLILIPITALIISLLSKNIMQLQIKVGILEEENSKLIMIDQSTGIRNNRALMMELPIYMKISKRHKLPVTLIMVKFKFSDKLKSILGREKYRELLIQACYVFDKSLREEDVKYIVNDRTLAFITITNEEGSKIVKNRFRENINNFEFIKDSIYKNINLDIQIGTYTFDESIDDVMTFLKLAEKEVEYDIQE</sequence>
<keyword evidence="1" id="KW-0472">Membrane</keyword>
<reference evidence="3 4" key="1">
    <citation type="submission" date="2016-10" db="EMBL/GenBank/DDBJ databases">
        <authorList>
            <person name="de Groot N.N."/>
        </authorList>
    </citation>
    <scope>NUCLEOTIDE SEQUENCE [LARGE SCALE GENOMIC DNA]</scope>
    <source>
        <strain evidence="3 4">DSM 12992</strain>
    </source>
</reference>
<dbReference type="Gene3D" id="3.30.70.270">
    <property type="match status" value="1"/>
</dbReference>
<dbReference type="SUPFAM" id="SSF55073">
    <property type="entry name" value="Nucleotide cyclase"/>
    <property type="match status" value="1"/>
</dbReference>
<protein>
    <submittedName>
        <fullName evidence="3">GGDEF domain-containing protein, diguanylate cyclase (C-di-GMP synthetase) or its enzymatically inactive variants</fullName>
    </submittedName>
</protein>
<dbReference type="InterPro" id="IPR029787">
    <property type="entry name" value="Nucleotide_cyclase"/>
</dbReference>
<dbReference type="OrthoDB" id="2157599at2"/>
<accession>A0A1I1H7A8</accession>
<proteinExistence type="predicted"/>